<dbReference type="Proteomes" id="UP000294535">
    <property type="component" value="Unassembled WGS sequence"/>
</dbReference>
<accession>A0A4R6T7U8</accession>
<evidence type="ECO:0000256" key="1">
    <source>
        <dbReference type="SAM" id="SignalP"/>
    </source>
</evidence>
<comment type="caution">
    <text evidence="2">The sequence shown here is derived from an EMBL/GenBank/DDBJ whole genome shotgun (WGS) entry which is preliminary data.</text>
</comment>
<name>A0A4R6T7U8_9BACT</name>
<reference evidence="2 3" key="1">
    <citation type="submission" date="2019-03" db="EMBL/GenBank/DDBJ databases">
        <title>Genomic Encyclopedia of Type Strains, Phase III (KMG-III): the genomes of soil and plant-associated and newly described type strains.</title>
        <authorList>
            <person name="Whitman W."/>
        </authorList>
    </citation>
    <scope>NUCLEOTIDE SEQUENCE [LARGE SCALE GENOMIC DNA]</scope>
    <source>
        <strain evidence="2 3">CECT 8446</strain>
    </source>
</reference>
<protein>
    <submittedName>
        <fullName evidence="2">Uncharacterized protein</fullName>
    </submittedName>
</protein>
<dbReference type="RefSeq" id="WP_133552448.1">
    <property type="nucleotide sequence ID" value="NZ_SNYF01000005.1"/>
</dbReference>
<dbReference type="AlphaFoldDB" id="A0A4R6T7U8"/>
<keyword evidence="3" id="KW-1185">Reference proteome</keyword>
<feature type="signal peptide" evidence="1">
    <location>
        <begin position="1"/>
        <end position="23"/>
    </location>
</feature>
<sequence>MKARIRFYLFLILSISIWSCSSSDSNDESSNDINQGELHDEAYYQNLIGIGLSKNPNWSKHWGTIIGPFEAGDFHLTFTDSIDPMEMPEVNPIGSGDPLSPYQFPHPEGKGTMDIYLYKVEAQETLDKPFLNPDSEVIWFREDGMKERLLFMGPSGMFEEGGWLNAQEFLVLGYFQEEEGFHPMIWIIDVDNHVFRQFRMDKFSESYLPQSYLDQKLKSVNLSPNGN</sequence>
<proteinExistence type="predicted"/>
<evidence type="ECO:0000313" key="3">
    <source>
        <dbReference type="Proteomes" id="UP000294535"/>
    </source>
</evidence>
<feature type="chain" id="PRO_5020887239" evidence="1">
    <location>
        <begin position="24"/>
        <end position="227"/>
    </location>
</feature>
<organism evidence="2 3">
    <name type="scientific">Algoriphagus boseongensis</name>
    <dbReference type="NCBI Taxonomy" id="1442587"/>
    <lineage>
        <taxon>Bacteria</taxon>
        <taxon>Pseudomonadati</taxon>
        <taxon>Bacteroidota</taxon>
        <taxon>Cytophagia</taxon>
        <taxon>Cytophagales</taxon>
        <taxon>Cyclobacteriaceae</taxon>
        <taxon>Algoriphagus</taxon>
    </lineage>
</organism>
<gene>
    <name evidence="2" type="ORF">DFQ04_0564</name>
</gene>
<dbReference type="EMBL" id="SNYF01000005">
    <property type="protein sequence ID" value="TDQ18756.1"/>
    <property type="molecule type" value="Genomic_DNA"/>
</dbReference>
<dbReference type="OrthoDB" id="822152at2"/>
<keyword evidence="1" id="KW-0732">Signal</keyword>
<evidence type="ECO:0000313" key="2">
    <source>
        <dbReference type="EMBL" id="TDQ18756.1"/>
    </source>
</evidence>